<evidence type="ECO:0000256" key="1">
    <source>
        <dbReference type="SAM" id="Phobius"/>
    </source>
</evidence>
<gene>
    <name evidence="2" type="ORF">DUU06_14295</name>
</gene>
<comment type="caution">
    <text evidence="2">The sequence shown here is derived from an EMBL/GenBank/DDBJ whole genome shotgun (WGS) entry which is preliminary data.</text>
</comment>
<proteinExistence type="predicted"/>
<keyword evidence="1" id="KW-0472">Membrane</keyword>
<dbReference type="AlphaFoldDB" id="A0A5V0B8H6"/>
<evidence type="ECO:0000313" key="2">
    <source>
        <dbReference type="EMBL" id="EBS5458847.1"/>
    </source>
</evidence>
<keyword evidence="1" id="KW-1133">Transmembrane helix</keyword>
<dbReference type="PANTHER" id="PTHR42999:SF1">
    <property type="entry name" value="PENTAPEPTIDE REPEAT-CONTAINING PROTEIN"/>
    <property type="match status" value="1"/>
</dbReference>
<protein>
    <recommendedName>
        <fullName evidence="3">Pentapeptide repeat-containing protein</fullName>
    </recommendedName>
</protein>
<dbReference type="EMBL" id="AAGVVM010000025">
    <property type="protein sequence ID" value="EBS5458847.1"/>
    <property type="molecule type" value="Genomic_DNA"/>
</dbReference>
<accession>A0A5V0B8H6</accession>
<sequence length="301" mass="34677">MKLNDVKNKIIFLYGKLQNHPMKFVSSVFIVFFAITVLISLLFPVLSKYILPNFSIGIYNKAFWDGVLINLNSSLIDFLFFGLLLFYFQDRNSRKQFKEQMIDELGDISKYNESQVNLKKIGLFRRLNELGIKSFSLQRMELSGEGIEIRSLEFIDSNFIGARMEGIYMNDVLFKNTNLHAVIFDNTTMRNVVFENCKLSNVKMNNVKCKNVTFKGCEFTGGVLSNGQFKSCDFRGGRFDKVKFTGANLNRANMRDCLCINAEDISQAKDINYLVADVSVITELKRINQDNIKYYQIRDTA</sequence>
<name>A0A5V0B8H6_SALEN</name>
<dbReference type="InterPro" id="IPR001646">
    <property type="entry name" value="5peptide_repeat"/>
</dbReference>
<dbReference type="Pfam" id="PF13599">
    <property type="entry name" value="Pentapeptide_4"/>
    <property type="match status" value="1"/>
</dbReference>
<dbReference type="SUPFAM" id="SSF141571">
    <property type="entry name" value="Pentapeptide repeat-like"/>
    <property type="match status" value="1"/>
</dbReference>
<dbReference type="PANTHER" id="PTHR42999">
    <property type="entry name" value="ANTIBIOTIC RESISTANCE PROTEIN MCBG"/>
    <property type="match status" value="1"/>
</dbReference>
<organism evidence="2">
    <name type="scientific">Salmonella enteritidis</name>
    <dbReference type="NCBI Taxonomy" id="149539"/>
    <lineage>
        <taxon>Bacteria</taxon>
        <taxon>Pseudomonadati</taxon>
        <taxon>Pseudomonadota</taxon>
        <taxon>Gammaproteobacteria</taxon>
        <taxon>Enterobacterales</taxon>
        <taxon>Enterobacteriaceae</taxon>
        <taxon>Salmonella</taxon>
    </lineage>
</organism>
<feature type="transmembrane region" description="Helical" evidence="1">
    <location>
        <begin position="24"/>
        <end position="47"/>
    </location>
</feature>
<feature type="transmembrane region" description="Helical" evidence="1">
    <location>
        <begin position="67"/>
        <end position="88"/>
    </location>
</feature>
<dbReference type="Gene3D" id="2.160.20.80">
    <property type="entry name" value="E3 ubiquitin-protein ligase SopA"/>
    <property type="match status" value="1"/>
</dbReference>
<evidence type="ECO:0008006" key="3">
    <source>
        <dbReference type="Google" id="ProtNLM"/>
    </source>
</evidence>
<reference evidence="2" key="1">
    <citation type="submission" date="2018-07" db="EMBL/GenBank/DDBJ databases">
        <authorList>
            <person name="Ashton P.M."/>
            <person name="Dallman T."/>
            <person name="Nair S."/>
            <person name="De Pinna E."/>
            <person name="Peters T."/>
            <person name="Grant K."/>
        </authorList>
    </citation>
    <scope>NUCLEOTIDE SEQUENCE</scope>
    <source>
        <strain evidence="2">245081</strain>
    </source>
</reference>
<dbReference type="InterPro" id="IPR052949">
    <property type="entry name" value="PA_immunity-related"/>
</dbReference>
<keyword evidence="1" id="KW-0812">Transmembrane</keyword>